<dbReference type="EMBL" id="MN740573">
    <property type="protein sequence ID" value="QHU34531.1"/>
    <property type="molecule type" value="Genomic_DNA"/>
</dbReference>
<accession>A0A6C0LXQ3</accession>
<sequence>MESITTEIQEFSSQSDVLPFCVYHFVDKKKGIFRGYIAPPNLESGSYNYECGPPPSPTGWVKKFEFYAINPMVRPIPYGMSLFCANKRMSEPYDTNEIKFTYDPYNISGNCVYFIAYTKAVEYSIPIFTHVLGDISGDIVFPSLDPNPPVHSKNNYLKRIQDPDSRFTVPHYEFVGDSSRTISESVDSYQPWERGNIFPFFVLSPAQYGPKYWEIKFTCSNGRCLPYLPGKNITKPIISSGSLITNQQPRKLSECVINCNIAVPEFLGGGEPYNLIGIINKKINTYYETTSPITMSITVCVLIVLIGVIVCYPFFKK</sequence>
<dbReference type="AlphaFoldDB" id="A0A6C0LXQ3"/>
<organism evidence="2">
    <name type="scientific">viral metagenome</name>
    <dbReference type="NCBI Taxonomy" id="1070528"/>
    <lineage>
        <taxon>unclassified sequences</taxon>
        <taxon>metagenomes</taxon>
        <taxon>organismal metagenomes</taxon>
    </lineage>
</organism>
<proteinExistence type="predicted"/>
<keyword evidence="1" id="KW-0812">Transmembrane</keyword>
<keyword evidence="1" id="KW-1133">Transmembrane helix</keyword>
<evidence type="ECO:0000256" key="1">
    <source>
        <dbReference type="SAM" id="Phobius"/>
    </source>
</evidence>
<feature type="transmembrane region" description="Helical" evidence="1">
    <location>
        <begin position="293"/>
        <end position="315"/>
    </location>
</feature>
<evidence type="ECO:0000313" key="2">
    <source>
        <dbReference type="EMBL" id="QHU34531.1"/>
    </source>
</evidence>
<protein>
    <submittedName>
        <fullName evidence="2">Uncharacterized protein</fullName>
    </submittedName>
</protein>
<name>A0A6C0LXQ3_9ZZZZ</name>
<reference evidence="2" key="1">
    <citation type="journal article" date="2020" name="Nature">
        <title>Giant virus diversity and host interactions through global metagenomics.</title>
        <authorList>
            <person name="Schulz F."/>
            <person name="Roux S."/>
            <person name="Paez-Espino D."/>
            <person name="Jungbluth S."/>
            <person name="Walsh D.A."/>
            <person name="Denef V.J."/>
            <person name="McMahon K.D."/>
            <person name="Konstantinidis K.T."/>
            <person name="Eloe-Fadrosh E.A."/>
            <person name="Kyrpides N.C."/>
            <person name="Woyke T."/>
        </authorList>
    </citation>
    <scope>NUCLEOTIDE SEQUENCE</scope>
    <source>
        <strain evidence="2">GVMAG-S-1016713-169</strain>
    </source>
</reference>
<keyword evidence="1" id="KW-0472">Membrane</keyword>